<reference evidence="1" key="1">
    <citation type="submission" date="2023-01" db="EMBL/GenBank/DDBJ databases">
        <title>Human gut microbiome strain richness.</title>
        <authorList>
            <person name="Chen-Liaw A."/>
        </authorList>
    </citation>
    <scope>NUCLEOTIDE SEQUENCE</scope>
    <source>
        <strain evidence="1">2225st1_A6_2225SCRN_200828</strain>
    </source>
</reference>
<protein>
    <submittedName>
        <fullName evidence="1">Uncharacterized protein</fullName>
    </submittedName>
</protein>
<proteinExistence type="predicted"/>
<dbReference type="EMBL" id="JAQLWO010000001">
    <property type="protein sequence ID" value="MDB7904446.1"/>
    <property type="molecule type" value="Genomic_DNA"/>
</dbReference>
<name>A0AAW6C0G9_FLAPL</name>
<sequence length="89" mass="10152">MDFVPVETMWGDRDIWLTIERGPEFLTVAKELSDYIAELPLTVEQNDKLVRLAVAQTTKAERNAFFEGARLGLELGRAEQRASREESPE</sequence>
<comment type="caution">
    <text evidence="1">The sequence shown here is derived from an EMBL/GenBank/DDBJ whole genome shotgun (WGS) entry which is preliminary data.</text>
</comment>
<gene>
    <name evidence="1" type="ORF">PND83_00455</name>
</gene>
<dbReference type="RefSeq" id="WP_131970806.1">
    <property type="nucleotide sequence ID" value="NZ_BAABXT010000001.1"/>
</dbReference>
<evidence type="ECO:0000313" key="2">
    <source>
        <dbReference type="Proteomes" id="UP001211006"/>
    </source>
</evidence>
<organism evidence="1 2">
    <name type="scientific">Flavonifractor plautii</name>
    <name type="common">Fusobacterium plautii</name>
    <dbReference type="NCBI Taxonomy" id="292800"/>
    <lineage>
        <taxon>Bacteria</taxon>
        <taxon>Bacillati</taxon>
        <taxon>Bacillota</taxon>
        <taxon>Clostridia</taxon>
        <taxon>Eubacteriales</taxon>
        <taxon>Oscillospiraceae</taxon>
        <taxon>Flavonifractor</taxon>
    </lineage>
</organism>
<accession>A0AAW6C0G9</accession>
<evidence type="ECO:0000313" key="1">
    <source>
        <dbReference type="EMBL" id="MDB7904446.1"/>
    </source>
</evidence>
<dbReference type="AlphaFoldDB" id="A0AAW6C0G9"/>
<dbReference type="Proteomes" id="UP001211006">
    <property type="component" value="Unassembled WGS sequence"/>
</dbReference>